<dbReference type="Gene3D" id="3.40.470.10">
    <property type="entry name" value="Uracil-DNA glycosylase-like domain"/>
    <property type="match status" value="1"/>
</dbReference>
<dbReference type="InterPro" id="IPR005122">
    <property type="entry name" value="Uracil-DNA_glycosylase-like"/>
</dbReference>
<dbReference type="InterPro" id="IPR036895">
    <property type="entry name" value="Uracil-DNA_glycosylase-like_sf"/>
</dbReference>
<feature type="domain" description="Uracil-DNA glycosylase-like" evidence="1">
    <location>
        <begin position="10"/>
        <end position="146"/>
    </location>
</feature>
<dbReference type="InterPro" id="IPR026353">
    <property type="entry name" value="Hypoxan-DNA_Glyclase"/>
</dbReference>
<reference evidence="2" key="1">
    <citation type="submission" date="2020-10" db="EMBL/GenBank/DDBJ databases">
        <authorList>
            <person name="Gilroy R."/>
        </authorList>
    </citation>
    <scope>NUCLEOTIDE SEQUENCE</scope>
    <source>
        <strain evidence="2">CHK186-9395</strain>
    </source>
</reference>
<dbReference type="SUPFAM" id="SSF52141">
    <property type="entry name" value="Uracil-DNA glycosylase-like"/>
    <property type="match status" value="1"/>
</dbReference>
<dbReference type="GO" id="GO:0033958">
    <property type="term" value="F:DNA-deoxyinosine glycosylase activity"/>
    <property type="evidence" value="ECO:0007669"/>
    <property type="project" value="UniProtKB-EC"/>
</dbReference>
<dbReference type="AlphaFoldDB" id="A0A9D1SYL9"/>
<sequence>MDNFVCFEPVVDKNSKILILGSFPSVKSRGINFYYGNKQNKIWKIFENFFKENIGENIENKKAFLLSHKIAMWDIVKSSNIKGSSDSDILKNNYEINDILKLLKKYPNIKNIYCNGKLSYNLTLKYFPNLKINYLPSTSPANVSFKLEPWNKALESIG</sequence>
<dbReference type="Proteomes" id="UP000886861">
    <property type="component" value="Unassembled WGS sequence"/>
</dbReference>
<dbReference type="CDD" id="cd10032">
    <property type="entry name" value="UDG-F6_HDG"/>
    <property type="match status" value="1"/>
</dbReference>
<protein>
    <submittedName>
        <fullName evidence="2">DNA-deoxyinosine glycosylase</fullName>
        <ecNumber evidence="2">3.2.2.15</ecNumber>
    </submittedName>
</protein>
<proteinExistence type="predicted"/>
<evidence type="ECO:0000313" key="2">
    <source>
        <dbReference type="EMBL" id="HIV01389.1"/>
    </source>
</evidence>
<dbReference type="EC" id="3.2.2.15" evidence="2"/>
<organism evidence="2 3">
    <name type="scientific">Candidatus Caccopulliclostridium gallistercoris</name>
    <dbReference type="NCBI Taxonomy" id="2840719"/>
    <lineage>
        <taxon>Bacteria</taxon>
        <taxon>Bacillati</taxon>
        <taxon>Bacillota</taxon>
        <taxon>Clostridia</taxon>
        <taxon>Candidatus Caccopulliclostridium</taxon>
    </lineage>
</organism>
<dbReference type="Pfam" id="PF03167">
    <property type="entry name" value="UDG"/>
    <property type="match status" value="1"/>
</dbReference>
<keyword evidence="2" id="KW-0326">Glycosidase</keyword>
<accession>A0A9D1SYL9</accession>
<reference evidence="2" key="2">
    <citation type="journal article" date="2021" name="PeerJ">
        <title>Extensive microbial diversity within the chicken gut microbiome revealed by metagenomics and culture.</title>
        <authorList>
            <person name="Gilroy R."/>
            <person name="Ravi A."/>
            <person name="Getino M."/>
            <person name="Pursley I."/>
            <person name="Horton D.L."/>
            <person name="Alikhan N.F."/>
            <person name="Baker D."/>
            <person name="Gharbi K."/>
            <person name="Hall N."/>
            <person name="Watson M."/>
            <person name="Adriaenssens E.M."/>
            <person name="Foster-Nyarko E."/>
            <person name="Jarju S."/>
            <person name="Secka A."/>
            <person name="Antonio M."/>
            <person name="Oren A."/>
            <person name="Chaudhuri R.R."/>
            <person name="La Ragione R."/>
            <person name="Hildebrand F."/>
            <person name="Pallen M.J."/>
        </authorList>
    </citation>
    <scope>NUCLEOTIDE SEQUENCE</scope>
    <source>
        <strain evidence="2">CHK186-9395</strain>
    </source>
</reference>
<gene>
    <name evidence="2" type="ORF">IAA62_02410</name>
</gene>
<evidence type="ECO:0000259" key="1">
    <source>
        <dbReference type="Pfam" id="PF03167"/>
    </source>
</evidence>
<name>A0A9D1SYL9_9FIRM</name>
<dbReference type="EMBL" id="DVOJ01000008">
    <property type="protein sequence ID" value="HIV01389.1"/>
    <property type="molecule type" value="Genomic_DNA"/>
</dbReference>
<evidence type="ECO:0000313" key="3">
    <source>
        <dbReference type="Proteomes" id="UP000886861"/>
    </source>
</evidence>
<keyword evidence="2" id="KW-0378">Hydrolase</keyword>
<comment type="caution">
    <text evidence="2">The sequence shown here is derived from an EMBL/GenBank/DDBJ whole genome shotgun (WGS) entry which is preliminary data.</text>
</comment>
<dbReference type="NCBIfam" id="TIGR04274">
    <property type="entry name" value="hypoxanDNAglyco"/>
    <property type="match status" value="1"/>
</dbReference>